<evidence type="ECO:0000259" key="7">
    <source>
        <dbReference type="PROSITE" id="PS50405"/>
    </source>
</evidence>
<accession>A0ABR1VLU1</accession>
<dbReference type="EC" id="2.5.1.18" evidence="2"/>
<keyword evidence="3" id="KW-0808">Transferase</keyword>
<comment type="caution">
    <text evidence="8">The sequence shown here is derived from an EMBL/GenBank/DDBJ whole genome shotgun (WGS) entry which is preliminary data.</text>
</comment>
<organism evidence="8 9">
    <name type="scientific">Apiospora saccharicola</name>
    <dbReference type="NCBI Taxonomy" id="335842"/>
    <lineage>
        <taxon>Eukaryota</taxon>
        <taxon>Fungi</taxon>
        <taxon>Dikarya</taxon>
        <taxon>Ascomycota</taxon>
        <taxon>Pezizomycotina</taxon>
        <taxon>Sordariomycetes</taxon>
        <taxon>Xylariomycetidae</taxon>
        <taxon>Amphisphaeriales</taxon>
        <taxon>Apiosporaceae</taxon>
        <taxon>Apiospora</taxon>
    </lineage>
</organism>
<evidence type="ECO:0000313" key="8">
    <source>
        <dbReference type="EMBL" id="KAK8071827.1"/>
    </source>
</evidence>
<reference evidence="8 9" key="1">
    <citation type="submission" date="2023-01" db="EMBL/GenBank/DDBJ databases">
        <title>Analysis of 21 Apiospora genomes using comparative genomics revels a genus with tremendous synthesis potential of carbohydrate active enzymes and secondary metabolites.</title>
        <authorList>
            <person name="Sorensen T."/>
        </authorList>
    </citation>
    <scope>NUCLEOTIDE SEQUENCE [LARGE SCALE GENOMIC DNA]</scope>
    <source>
        <strain evidence="8 9">CBS 83171</strain>
    </source>
</reference>
<feature type="domain" description="GST N-terminal" evidence="6">
    <location>
        <begin position="2"/>
        <end position="83"/>
    </location>
</feature>
<dbReference type="SFLD" id="SFLDG00358">
    <property type="entry name" value="Main_(cytGST)"/>
    <property type="match status" value="1"/>
</dbReference>
<dbReference type="Gene3D" id="1.20.1050.130">
    <property type="match status" value="1"/>
</dbReference>
<dbReference type="PANTHER" id="PTHR44051:SF20">
    <property type="entry name" value="GLUTATHIONE TRANSFERASE 1 (EUROFUNG)"/>
    <property type="match status" value="1"/>
</dbReference>
<proteinExistence type="inferred from homology"/>
<evidence type="ECO:0000256" key="5">
    <source>
        <dbReference type="RuleBase" id="RU003494"/>
    </source>
</evidence>
<dbReference type="SFLD" id="SFLDS00019">
    <property type="entry name" value="Glutathione_Transferase_(cytos"/>
    <property type="match status" value="1"/>
</dbReference>
<dbReference type="InterPro" id="IPR036249">
    <property type="entry name" value="Thioredoxin-like_sf"/>
</dbReference>
<evidence type="ECO:0000256" key="1">
    <source>
        <dbReference type="ARBA" id="ARBA00007409"/>
    </source>
</evidence>
<dbReference type="SUPFAM" id="SSF52833">
    <property type="entry name" value="Thioredoxin-like"/>
    <property type="match status" value="1"/>
</dbReference>
<dbReference type="CDD" id="cd03048">
    <property type="entry name" value="GST_N_Ure2p_like"/>
    <property type="match status" value="1"/>
</dbReference>
<protein>
    <recommendedName>
        <fullName evidence="2">glutathione transferase</fullName>
        <ecNumber evidence="2">2.5.1.18</ecNumber>
    </recommendedName>
</protein>
<name>A0ABR1VLU1_9PEZI</name>
<evidence type="ECO:0000259" key="6">
    <source>
        <dbReference type="PROSITE" id="PS50404"/>
    </source>
</evidence>
<comment type="catalytic activity">
    <reaction evidence="4">
        <text>RX + glutathione = an S-substituted glutathione + a halide anion + H(+)</text>
        <dbReference type="Rhea" id="RHEA:16437"/>
        <dbReference type="ChEBI" id="CHEBI:15378"/>
        <dbReference type="ChEBI" id="CHEBI:16042"/>
        <dbReference type="ChEBI" id="CHEBI:17792"/>
        <dbReference type="ChEBI" id="CHEBI:57925"/>
        <dbReference type="ChEBI" id="CHEBI:90779"/>
        <dbReference type="EC" id="2.5.1.18"/>
    </reaction>
</comment>
<evidence type="ECO:0000313" key="9">
    <source>
        <dbReference type="Proteomes" id="UP001446871"/>
    </source>
</evidence>
<dbReference type="InterPro" id="IPR040079">
    <property type="entry name" value="Glutathione_S-Trfase"/>
</dbReference>
<evidence type="ECO:0000256" key="3">
    <source>
        <dbReference type="ARBA" id="ARBA00022679"/>
    </source>
</evidence>
<gene>
    <name evidence="8" type="ORF">PG996_005175</name>
</gene>
<dbReference type="PANTHER" id="PTHR44051">
    <property type="entry name" value="GLUTATHIONE S-TRANSFERASE-RELATED"/>
    <property type="match status" value="1"/>
</dbReference>
<dbReference type="PROSITE" id="PS50405">
    <property type="entry name" value="GST_CTER"/>
    <property type="match status" value="1"/>
</dbReference>
<dbReference type="PROSITE" id="PS50404">
    <property type="entry name" value="GST_NTER"/>
    <property type="match status" value="1"/>
</dbReference>
<sequence>MQPIRVWVTPPGPNPWKIPFLLEELGLPYEVKPIKFDDVKKPPLIDLNPNGRVLVIEDPNTGLTLWESGTIINYIIEQYDTKKSLTYTDLADRHHLNQWLHFQTSGQGPYYGTSGWFINLHSEKVPSAIERYTQQVRRVLGVLEGWLEGKQWLVGDKMTYADMAWVPYNDRMDMVLVGVSEADKFEGFPNVQAWHERMTSRPSWQRSMEIRARLMDEQGLTATGVPKDIASFSEYEAMIKAGKDATPKQ</sequence>
<dbReference type="InterPro" id="IPR004045">
    <property type="entry name" value="Glutathione_S-Trfase_N"/>
</dbReference>
<dbReference type="Pfam" id="PF02798">
    <property type="entry name" value="GST_N"/>
    <property type="match status" value="1"/>
</dbReference>
<feature type="domain" description="GST C-terminal" evidence="7">
    <location>
        <begin position="89"/>
        <end position="218"/>
    </location>
</feature>
<evidence type="ECO:0000256" key="2">
    <source>
        <dbReference type="ARBA" id="ARBA00012452"/>
    </source>
</evidence>
<dbReference type="SUPFAM" id="SSF47616">
    <property type="entry name" value="GST C-terminal domain-like"/>
    <property type="match status" value="1"/>
</dbReference>
<dbReference type="InterPro" id="IPR010987">
    <property type="entry name" value="Glutathione-S-Trfase_C-like"/>
</dbReference>
<dbReference type="SFLD" id="SFLDG01151">
    <property type="entry name" value="Main.2:_Nu-like"/>
    <property type="match status" value="1"/>
</dbReference>
<keyword evidence="9" id="KW-1185">Reference proteome</keyword>
<dbReference type="InterPro" id="IPR004046">
    <property type="entry name" value="GST_C"/>
</dbReference>
<evidence type="ECO:0000256" key="4">
    <source>
        <dbReference type="ARBA" id="ARBA00047960"/>
    </source>
</evidence>
<comment type="similarity">
    <text evidence="1 5">Belongs to the GST superfamily.</text>
</comment>
<dbReference type="Proteomes" id="UP001446871">
    <property type="component" value="Unassembled WGS sequence"/>
</dbReference>
<dbReference type="InterPro" id="IPR036282">
    <property type="entry name" value="Glutathione-S-Trfase_C_sf"/>
</dbReference>
<dbReference type="Pfam" id="PF00043">
    <property type="entry name" value="GST_C"/>
    <property type="match status" value="1"/>
</dbReference>
<dbReference type="EMBL" id="JAQQWM010000003">
    <property type="protein sequence ID" value="KAK8071827.1"/>
    <property type="molecule type" value="Genomic_DNA"/>
</dbReference>